<feature type="transmembrane region" description="Helical" evidence="1">
    <location>
        <begin position="39"/>
        <end position="61"/>
    </location>
</feature>
<feature type="transmembrane region" description="Helical" evidence="1">
    <location>
        <begin position="7"/>
        <end position="27"/>
    </location>
</feature>
<dbReference type="EMBL" id="JAMDNP010000071">
    <property type="protein sequence ID" value="MCY9763960.1"/>
    <property type="molecule type" value="Genomic_DNA"/>
</dbReference>
<sequence>MKRVLQLKWITTAIFFILAAVTAGLFFGLSEADSRGFSWWLSLGSLMLAGLISYLFCMNVLFHLSKHKDEVPLNLSIMAIAFMYNIAVLIHIVLFWLVMDVPEKMYMWIHIITFAAAFILALLIGLTRVSVGRLQREESYRVQAMKRLLLVVQGARLELEGWKDAERDGLVELMRKLEEQVKYSDPMSVPAMVLEEGQLMEQADRLEAGVQSVVRERNTVYSADELRDMIRKLSNGIKLRNEQLANLK</sequence>
<dbReference type="Proteomes" id="UP001527181">
    <property type="component" value="Unassembled WGS sequence"/>
</dbReference>
<protein>
    <submittedName>
        <fullName evidence="2">APC family permease</fullName>
    </submittedName>
</protein>
<dbReference type="GeneID" id="94487245"/>
<evidence type="ECO:0000313" key="2">
    <source>
        <dbReference type="EMBL" id="MCY9763960.1"/>
    </source>
</evidence>
<dbReference type="RefSeq" id="WP_005542952.1">
    <property type="nucleotide sequence ID" value="NZ_JAMDLX010000090.1"/>
</dbReference>
<keyword evidence="1" id="KW-0812">Transmembrane</keyword>
<proteinExistence type="predicted"/>
<feature type="transmembrane region" description="Helical" evidence="1">
    <location>
        <begin position="73"/>
        <end position="99"/>
    </location>
</feature>
<keyword evidence="3" id="KW-1185">Reference proteome</keyword>
<accession>A0ABT4H4P8</accession>
<feature type="transmembrane region" description="Helical" evidence="1">
    <location>
        <begin position="105"/>
        <end position="126"/>
    </location>
</feature>
<organism evidence="2 3">
    <name type="scientific">Paenibacillus alvei</name>
    <name type="common">Bacillus alvei</name>
    <dbReference type="NCBI Taxonomy" id="44250"/>
    <lineage>
        <taxon>Bacteria</taxon>
        <taxon>Bacillati</taxon>
        <taxon>Bacillota</taxon>
        <taxon>Bacilli</taxon>
        <taxon>Bacillales</taxon>
        <taxon>Paenibacillaceae</taxon>
        <taxon>Paenibacillus</taxon>
    </lineage>
</organism>
<reference evidence="2 3" key="1">
    <citation type="submission" date="2022-05" db="EMBL/GenBank/DDBJ databases">
        <title>Genome Sequencing of Bee-Associated Microbes.</title>
        <authorList>
            <person name="Dunlap C."/>
        </authorList>
    </citation>
    <scope>NUCLEOTIDE SEQUENCE [LARGE SCALE GENOMIC DNA]</scope>
    <source>
        <strain evidence="2 3">NRRL B-04010</strain>
    </source>
</reference>
<name>A0ABT4H4P8_PAEAL</name>
<comment type="caution">
    <text evidence="2">The sequence shown here is derived from an EMBL/GenBank/DDBJ whole genome shotgun (WGS) entry which is preliminary data.</text>
</comment>
<gene>
    <name evidence="2" type="ORF">M5X12_25965</name>
</gene>
<keyword evidence="1" id="KW-0472">Membrane</keyword>
<keyword evidence="1" id="KW-1133">Transmembrane helix</keyword>
<evidence type="ECO:0000256" key="1">
    <source>
        <dbReference type="SAM" id="Phobius"/>
    </source>
</evidence>
<evidence type="ECO:0000313" key="3">
    <source>
        <dbReference type="Proteomes" id="UP001527181"/>
    </source>
</evidence>